<sequence length="40" mass="4178">MIESKVPMSPGWAIVPFRTSNPCSRAICTAPGEGSIPTTS</sequence>
<gene>
    <name evidence="1" type="ORF">HNR21_001147</name>
</gene>
<dbReference type="Proteomes" id="UP000539313">
    <property type="component" value="Unassembled WGS sequence"/>
</dbReference>
<proteinExistence type="predicted"/>
<organism evidence="1 2">
    <name type="scientific">Thermomonospora cellulosilytica</name>
    <dbReference type="NCBI Taxonomy" id="1411118"/>
    <lineage>
        <taxon>Bacteria</taxon>
        <taxon>Bacillati</taxon>
        <taxon>Actinomycetota</taxon>
        <taxon>Actinomycetes</taxon>
        <taxon>Streptosporangiales</taxon>
        <taxon>Thermomonosporaceae</taxon>
        <taxon>Thermomonospora</taxon>
    </lineage>
</organism>
<dbReference type="EMBL" id="JACJII010000001">
    <property type="protein sequence ID" value="MBA9002265.1"/>
    <property type="molecule type" value="Genomic_DNA"/>
</dbReference>
<evidence type="ECO:0000313" key="1">
    <source>
        <dbReference type="EMBL" id="MBA9002265.1"/>
    </source>
</evidence>
<comment type="caution">
    <text evidence="1">The sequence shown here is derived from an EMBL/GenBank/DDBJ whole genome shotgun (WGS) entry which is preliminary data.</text>
</comment>
<dbReference type="AlphaFoldDB" id="A0A7W3R7F0"/>
<evidence type="ECO:0000313" key="2">
    <source>
        <dbReference type="Proteomes" id="UP000539313"/>
    </source>
</evidence>
<accession>A0A7W3R7F0</accession>
<reference evidence="1 2" key="1">
    <citation type="submission" date="2020-08" db="EMBL/GenBank/DDBJ databases">
        <title>Sequencing the genomes of 1000 actinobacteria strains.</title>
        <authorList>
            <person name="Klenk H.-P."/>
        </authorList>
    </citation>
    <scope>NUCLEOTIDE SEQUENCE [LARGE SCALE GENOMIC DNA]</scope>
    <source>
        <strain evidence="1 2">DSM 45823</strain>
    </source>
</reference>
<protein>
    <submittedName>
        <fullName evidence="1">Uncharacterized protein</fullName>
    </submittedName>
</protein>
<name>A0A7W3R7F0_9ACTN</name>
<keyword evidence="2" id="KW-1185">Reference proteome</keyword>